<organism evidence="13 14">
    <name type="scientific">Hanseniaspora valbyensis NRRL Y-1626</name>
    <dbReference type="NCBI Taxonomy" id="766949"/>
    <lineage>
        <taxon>Eukaryota</taxon>
        <taxon>Fungi</taxon>
        <taxon>Dikarya</taxon>
        <taxon>Ascomycota</taxon>
        <taxon>Saccharomycotina</taxon>
        <taxon>Saccharomycetes</taxon>
        <taxon>Saccharomycodales</taxon>
        <taxon>Saccharomycodaceae</taxon>
        <taxon>Hanseniaspora</taxon>
    </lineage>
</organism>
<reference evidence="14" key="1">
    <citation type="journal article" date="2016" name="Proc. Natl. Acad. Sci. U.S.A.">
        <title>Comparative genomics of biotechnologically important yeasts.</title>
        <authorList>
            <person name="Riley R."/>
            <person name="Haridas S."/>
            <person name="Wolfe K.H."/>
            <person name="Lopes M.R."/>
            <person name="Hittinger C.T."/>
            <person name="Goeker M."/>
            <person name="Salamov A.A."/>
            <person name="Wisecaver J.H."/>
            <person name="Long T.M."/>
            <person name="Calvey C.H."/>
            <person name="Aerts A.L."/>
            <person name="Barry K.W."/>
            <person name="Choi C."/>
            <person name="Clum A."/>
            <person name="Coughlan A.Y."/>
            <person name="Deshpande S."/>
            <person name="Douglass A.P."/>
            <person name="Hanson S.J."/>
            <person name="Klenk H.-P."/>
            <person name="LaButti K.M."/>
            <person name="Lapidus A."/>
            <person name="Lindquist E.A."/>
            <person name="Lipzen A.M."/>
            <person name="Meier-Kolthoff J.P."/>
            <person name="Ohm R.A."/>
            <person name="Otillar R.P."/>
            <person name="Pangilinan J.L."/>
            <person name="Peng Y."/>
            <person name="Rokas A."/>
            <person name="Rosa C.A."/>
            <person name="Scheuner C."/>
            <person name="Sibirny A.A."/>
            <person name="Slot J.C."/>
            <person name="Stielow J.B."/>
            <person name="Sun H."/>
            <person name="Kurtzman C.P."/>
            <person name="Blackwell M."/>
            <person name="Grigoriev I.V."/>
            <person name="Jeffries T.W."/>
        </authorList>
    </citation>
    <scope>NUCLEOTIDE SEQUENCE [LARGE SCALE GENOMIC DNA]</scope>
    <source>
        <strain evidence="14">NRRL Y-1626</strain>
    </source>
</reference>
<feature type="domain" description="VOC" evidence="12">
    <location>
        <begin position="39"/>
        <end position="179"/>
    </location>
</feature>
<dbReference type="EMBL" id="LXPE01000039">
    <property type="protein sequence ID" value="OBA25848.1"/>
    <property type="molecule type" value="Genomic_DNA"/>
</dbReference>
<gene>
    <name evidence="13" type="ORF">HANVADRAFT_26260</name>
</gene>
<dbReference type="OrthoDB" id="16820at2759"/>
<evidence type="ECO:0000256" key="9">
    <source>
        <dbReference type="ARBA" id="ARBA00030892"/>
    </source>
</evidence>
<evidence type="ECO:0000256" key="1">
    <source>
        <dbReference type="ARBA" id="ARBA00001947"/>
    </source>
</evidence>
<dbReference type="Proteomes" id="UP000092321">
    <property type="component" value="Unassembled WGS sequence"/>
</dbReference>
<dbReference type="Gene3D" id="3.10.180.10">
    <property type="entry name" value="2,3-Dihydroxybiphenyl 1,2-Dioxygenase, domain 1"/>
    <property type="match status" value="2"/>
</dbReference>
<comment type="cofactor">
    <cofactor evidence="1">
        <name>Zn(2+)</name>
        <dbReference type="ChEBI" id="CHEBI:29105"/>
    </cofactor>
</comment>
<evidence type="ECO:0000313" key="14">
    <source>
        <dbReference type="Proteomes" id="UP000092321"/>
    </source>
</evidence>
<evidence type="ECO:0000256" key="4">
    <source>
        <dbReference type="ARBA" id="ARBA00012081"/>
    </source>
</evidence>
<dbReference type="InterPro" id="IPR004361">
    <property type="entry name" value="Glyoxalase_1"/>
</dbReference>
<dbReference type="EC" id="4.4.1.5" evidence="4"/>
<dbReference type="CDD" id="cd07233">
    <property type="entry name" value="GlxI_Zn"/>
    <property type="match status" value="2"/>
</dbReference>
<keyword evidence="6" id="KW-0862">Zinc</keyword>
<keyword evidence="14" id="KW-1185">Reference proteome</keyword>
<evidence type="ECO:0000256" key="5">
    <source>
        <dbReference type="ARBA" id="ARBA00022723"/>
    </source>
</evidence>
<evidence type="ECO:0000256" key="3">
    <source>
        <dbReference type="ARBA" id="ARBA00010363"/>
    </source>
</evidence>
<dbReference type="PROSITE" id="PS00934">
    <property type="entry name" value="GLYOXALASE_I_1"/>
    <property type="match status" value="2"/>
</dbReference>
<dbReference type="UniPathway" id="UPA00619">
    <property type="reaction ID" value="UER00675"/>
</dbReference>
<evidence type="ECO:0000256" key="6">
    <source>
        <dbReference type="ARBA" id="ARBA00022833"/>
    </source>
</evidence>
<proteinExistence type="inferred from homology"/>
<comment type="caution">
    <text evidence="13">The sequence shown here is derived from an EMBL/GenBank/DDBJ whole genome shotgun (WGS) entry which is preliminary data.</text>
</comment>
<dbReference type="PANTHER" id="PTHR10374:SF30">
    <property type="entry name" value="LACTOYLGLUTATHIONE LYASE"/>
    <property type="match status" value="1"/>
</dbReference>
<protein>
    <recommendedName>
        <fullName evidence="4">lactoylglutathione lyase</fullName>
        <ecNumber evidence="4">4.4.1.5</ecNumber>
    </recommendedName>
    <alternativeName>
        <fullName evidence="9">Aldoketomutase</fullName>
    </alternativeName>
    <alternativeName>
        <fullName evidence="8">Ketone-aldehyde mutase</fullName>
    </alternativeName>
    <alternativeName>
        <fullName evidence="10">Methylglyoxalase</fullName>
    </alternativeName>
    <alternativeName>
        <fullName evidence="11">S-D-lactoylglutathione methylglyoxal lyase</fullName>
    </alternativeName>
</protein>
<evidence type="ECO:0000256" key="7">
    <source>
        <dbReference type="ARBA" id="ARBA00023239"/>
    </source>
</evidence>
<dbReference type="NCBIfam" id="TIGR00068">
    <property type="entry name" value="glyox_I"/>
    <property type="match status" value="2"/>
</dbReference>
<accession>A0A1B7TAV3</accession>
<dbReference type="SUPFAM" id="SSF54593">
    <property type="entry name" value="Glyoxalase/Bleomycin resistance protein/Dihydroxybiphenyl dioxygenase"/>
    <property type="match status" value="2"/>
</dbReference>
<evidence type="ECO:0000259" key="12">
    <source>
        <dbReference type="PROSITE" id="PS51819"/>
    </source>
</evidence>
<evidence type="ECO:0000313" key="13">
    <source>
        <dbReference type="EMBL" id="OBA25848.1"/>
    </source>
</evidence>
<feature type="domain" description="VOC" evidence="12">
    <location>
        <begin position="200"/>
        <end position="343"/>
    </location>
</feature>
<name>A0A1B7TAV3_9ASCO</name>
<dbReference type="InterPro" id="IPR018146">
    <property type="entry name" value="Glyoxalase_1_CS"/>
</dbReference>
<comment type="pathway">
    <text evidence="2">Secondary metabolite metabolism; methylglyoxal degradation; (R)-lactate from methylglyoxal: step 1/2.</text>
</comment>
<keyword evidence="7" id="KW-0456">Lyase</keyword>
<dbReference type="PANTHER" id="PTHR10374">
    <property type="entry name" value="LACTOYLGLUTATHIONE LYASE GLYOXALASE I"/>
    <property type="match status" value="1"/>
</dbReference>
<dbReference type="GO" id="GO:0046872">
    <property type="term" value="F:metal ion binding"/>
    <property type="evidence" value="ECO:0007669"/>
    <property type="project" value="UniProtKB-KW"/>
</dbReference>
<evidence type="ECO:0000256" key="2">
    <source>
        <dbReference type="ARBA" id="ARBA00005008"/>
    </source>
</evidence>
<comment type="similarity">
    <text evidence="3">Belongs to the glyoxalase I family.</text>
</comment>
<evidence type="ECO:0000256" key="8">
    <source>
        <dbReference type="ARBA" id="ARBA00030291"/>
    </source>
</evidence>
<keyword evidence="5" id="KW-0479">Metal-binding</keyword>
<dbReference type="PROSITE" id="PS51819">
    <property type="entry name" value="VOC"/>
    <property type="match status" value="2"/>
</dbReference>
<dbReference type="InterPro" id="IPR029068">
    <property type="entry name" value="Glyas_Bleomycin-R_OHBP_Dase"/>
</dbReference>
<evidence type="ECO:0000256" key="10">
    <source>
        <dbReference type="ARBA" id="ARBA00032460"/>
    </source>
</evidence>
<dbReference type="InterPro" id="IPR037523">
    <property type="entry name" value="VOC_core"/>
</dbReference>
<dbReference type="Pfam" id="PF00903">
    <property type="entry name" value="Glyoxalase"/>
    <property type="match status" value="2"/>
</dbReference>
<dbReference type="GO" id="GO:0004462">
    <property type="term" value="F:lactoylglutathione lyase activity"/>
    <property type="evidence" value="ECO:0007669"/>
    <property type="project" value="UniProtKB-EC"/>
</dbReference>
<dbReference type="AlphaFoldDB" id="A0A1B7TAV3"/>
<dbReference type="InterPro" id="IPR004360">
    <property type="entry name" value="Glyas_Fos-R_dOase_dom"/>
</dbReference>
<evidence type="ECO:0000256" key="11">
    <source>
        <dbReference type="ARBA" id="ARBA00033298"/>
    </source>
</evidence>
<sequence>MSLTGFSTVPEVLSYLNDSSTKLYFDKKIDYSIEQITPYLNHTCLRIKNPTKSIPFYTDILGFHLIETKKFPQWKFDLYFLSLNKDITADDVFSTDGILELTHNYGTEDDESYEINTGNDESKGRGFGHICLTTFDIEALEAKLISQGVEFKKKLADGRQKDICFIYDPDRYWIELVCYGNRPNHESENEPLITKSIGNQFNHTMIRVKNPVKSLSFYINVLGMSLLEFKHHPNANFTVYFLAYLQVRNGEKLPRRAREGILELTHNWGTENDADFAYHNGNTEPQGYGHTCVTFCDAAKVCARIEDVYGDKINWAPKWNKGGMKNIAFIQDADGYKIEIVNQKGI</sequence>